<proteinExistence type="predicted"/>
<reference evidence="1" key="1">
    <citation type="submission" date="2023-03" db="EMBL/GenBank/DDBJ databases">
        <title>Massive genome expansion in bonnet fungi (Mycena s.s.) driven by repeated elements and novel gene families across ecological guilds.</title>
        <authorList>
            <consortium name="Lawrence Berkeley National Laboratory"/>
            <person name="Harder C.B."/>
            <person name="Miyauchi S."/>
            <person name="Viragh M."/>
            <person name="Kuo A."/>
            <person name="Thoen E."/>
            <person name="Andreopoulos B."/>
            <person name="Lu D."/>
            <person name="Skrede I."/>
            <person name="Drula E."/>
            <person name="Henrissat B."/>
            <person name="Morin E."/>
            <person name="Kohler A."/>
            <person name="Barry K."/>
            <person name="LaButti K."/>
            <person name="Morin E."/>
            <person name="Salamov A."/>
            <person name="Lipzen A."/>
            <person name="Mereny Z."/>
            <person name="Hegedus B."/>
            <person name="Baldrian P."/>
            <person name="Stursova M."/>
            <person name="Weitz H."/>
            <person name="Taylor A."/>
            <person name="Grigoriev I.V."/>
            <person name="Nagy L.G."/>
            <person name="Martin F."/>
            <person name="Kauserud H."/>
        </authorList>
    </citation>
    <scope>NUCLEOTIDE SEQUENCE</scope>
    <source>
        <strain evidence="1">CBHHK200</strain>
    </source>
</reference>
<sequence length="315" mass="34365">MFALEPNLCAILHHSVSCKRLRLDISSATVSDAIWTETLGLSEGQLEQLRVLGNWALYSSLVHHTLSAIPAKGRHGDTFFQIMNRSVLHPNIYTQLFIKTGVYAAEDPLTVAEDQVSADAFVLLCAMLMRSNGPESFLSWFGTHFGGLLVLSEQVYTIYMTHGGKYLAEQQARCFPSPAVECRLNIPHVGLPNGPPILKSLALLRILKDRLSPSLISLQHRLLPCAPPIPPTTSAPYAKSTTTSVPRAQPIPAASVASISPKTAVLQTPLLPSPALFASVSTLEKEYSLRCELVSRKQPNSNNECTMKHGITALF</sequence>
<protein>
    <submittedName>
        <fullName evidence="1">Uncharacterized protein</fullName>
    </submittedName>
</protein>
<comment type="caution">
    <text evidence="1">The sequence shown here is derived from an EMBL/GenBank/DDBJ whole genome shotgun (WGS) entry which is preliminary data.</text>
</comment>
<evidence type="ECO:0000313" key="1">
    <source>
        <dbReference type="EMBL" id="KAJ7030371.1"/>
    </source>
</evidence>
<gene>
    <name evidence="1" type="ORF">C8F04DRAFT_1367346</name>
</gene>
<dbReference type="AlphaFoldDB" id="A0AAD6SNT0"/>
<organism evidence="1 2">
    <name type="scientific">Mycena alexandri</name>
    <dbReference type="NCBI Taxonomy" id="1745969"/>
    <lineage>
        <taxon>Eukaryota</taxon>
        <taxon>Fungi</taxon>
        <taxon>Dikarya</taxon>
        <taxon>Basidiomycota</taxon>
        <taxon>Agaricomycotina</taxon>
        <taxon>Agaricomycetes</taxon>
        <taxon>Agaricomycetidae</taxon>
        <taxon>Agaricales</taxon>
        <taxon>Marasmiineae</taxon>
        <taxon>Mycenaceae</taxon>
        <taxon>Mycena</taxon>
    </lineage>
</organism>
<dbReference type="Proteomes" id="UP001218188">
    <property type="component" value="Unassembled WGS sequence"/>
</dbReference>
<dbReference type="EMBL" id="JARJCM010000091">
    <property type="protein sequence ID" value="KAJ7030371.1"/>
    <property type="molecule type" value="Genomic_DNA"/>
</dbReference>
<accession>A0AAD6SNT0</accession>
<keyword evidence="2" id="KW-1185">Reference proteome</keyword>
<evidence type="ECO:0000313" key="2">
    <source>
        <dbReference type="Proteomes" id="UP001218188"/>
    </source>
</evidence>
<name>A0AAD6SNT0_9AGAR</name>